<comment type="subcellular location">
    <subcellularLocation>
        <location evidence="1">Mitochondrion</location>
    </subcellularLocation>
</comment>
<dbReference type="Gene3D" id="1.20.5.500">
    <property type="entry name" value="Single helix bin"/>
    <property type="match status" value="1"/>
</dbReference>
<dbReference type="GO" id="GO:0005739">
    <property type="term" value="C:mitochondrion"/>
    <property type="evidence" value="ECO:0007669"/>
    <property type="project" value="UniProtKB-SubCell"/>
</dbReference>
<dbReference type="AlphaFoldDB" id="A0A0F7SML8"/>
<evidence type="ECO:0000313" key="6">
    <source>
        <dbReference type="EMBL" id="CED82706.1"/>
    </source>
</evidence>
<dbReference type="EMBL" id="LN483142">
    <property type="protein sequence ID" value="CED82706.1"/>
    <property type="molecule type" value="Genomic_DNA"/>
</dbReference>
<sequence>MFAATAIRSTSRVASKAPMSIRAYADKASGSVDKTFNQREQTQENMYVRQQELEQLKALRKKTQQELEAKQKELADIEARHETAQKASEQK</sequence>
<proteinExistence type="inferred from homology"/>
<name>A0A0F7SML8_PHARH</name>
<comment type="similarity">
    <text evidence="2 4">Belongs to the ATPase inhibitor family.</text>
</comment>
<accession>A0A0F7SML8</accession>
<evidence type="ECO:0000256" key="4">
    <source>
        <dbReference type="RuleBase" id="RU368087"/>
    </source>
</evidence>
<evidence type="ECO:0000256" key="2">
    <source>
        <dbReference type="ARBA" id="ARBA00010901"/>
    </source>
</evidence>
<evidence type="ECO:0000256" key="1">
    <source>
        <dbReference type="ARBA" id="ARBA00004173"/>
    </source>
</evidence>
<dbReference type="SUPFAM" id="SSF64602">
    <property type="entry name" value="F1 ATPase inhibitor, IF1, C-terminal domain"/>
    <property type="match status" value="1"/>
</dbReference>
<keyword evidence="5" id="KW-0175">Coiled coil</keyword>
<evidence type="ECO:0000256" key="5">
    <source>
        <dbReference type="SAM" id="Coils"/>
    </source>
</evidence>
<dbReference type="InterPro" id="IPR007648">
    <property type="entry name" value="ATPase_inhibitor_mt"/>
</dbReference>
<comment type="function">
    <text evidence="4">Inhibits the enzyme activity of ATPase.</text>
</comment>
<organism evidence="6">
    <name type="scientific">Phaffia rhodozyma</name>
    <name type="common">Yeast</name>
    <name type="synonym">Xanthophyllomyces dendrorhous</name>
    <dbReference type="NCBI Taxonomy" id="264483"/>
    <lineage>
        <taxon>Eukaryota</taxon>
        <taxon>Fungi</taxon>
        <taxon>Dikarya</taxon>
        <taxon>Basidiomycota</taxon>
        <taxon>Agaricomycotina</taxon>
        <taxon>Tremellomycetes</taxon>
        <taxon>Cystofilobasidiales</taxon>
        <taxon>Mrakiaceae</taxon>
        <taxon>Phaffia</taxon>
    </lineage>
</organism>
<protein>
    <recommendedName>
        <fullName evidence="4">ATPase inhibitor, mitochondrial</fullName>
    </recommendedName>
</protein>
<evidence type="ECO:0000256" key="3">
    <source>
        <dbReference type="ARBA" id="ARBA00023128"/>
    </source>
</evidence>
<feature type="coiled-coil region" evidence="5">
    <location>
        <begin position="53"/>
        <end position="87"/>
    </location>
</feature>
<dbReference type="Pfam" id="PF04568">
    <property type="entry name" value="IATP"/>
    <property type="match status" value="1"/>
</dbReference>
<dbReference type="GO" id="GO:0042030">
    <property type="term" value="F:ATPase inhibitor activity"/>
    <property type="evidence" value="ECO:0007669"/>
    <property type="project" value="InterPro"/>
</dbReference>
<reference evidence="6" key="1">
    <citation type="submission" date="2014-08" db="EMBL/GenBank/DDBJ databases">
        <authorList>
            <person name="Sharma Rahul"/>
            <person name="Thines Marco"/>
        </authorList>
    </citation>
    <scope>NUCLEOTIDE SEQUENCE</scope>
</reference>
<keyword evidence="3" id="KW-0496">Mitochondrion</keyword>